<dbReference type="InterPro" id="IPR001881">
    <property type="entry name" value="EGF-like_Ca-bd_dom"/>
</dbReference>
<evidence type="ECO:0000259" key="8">
    <source>
        <dbReference type="PROSITE" id="PS01180"/>
    </source>
</evidence>
<dbReference type="PROSITE" id="PS01180">
    <property type="entry name" value="CUB"/>
    <property type="match status" value="2"/>
</dbReference>
<feature type="signal peptide" evidence="7">
    <location>
        <begin position="1"/>
        <end position="20"/>
    </location>
</feature>
<keyword evidence="2" id="KW-0378">Hydrolase</keyword>
<evidence type="ECO:0000259" key="9">
    <source>
        <dbReference type="PROSITE" id="PS50923"/>
    </source>
</evidence>
<dbReference type="SMART" id="SM00179">
    <property type="entry name" value="EGF_CA"/>
    <property type="match status" value="1"/>
</dbReference>
<evidence type="ECO:0000256" key="2">
    <source>
        <dbReference type="ARBA" id="ARBA00022801"/>
    </source>
</evidence>
<dbReference type="InterPro" id="IPR035976">
    <property type="entry name" value="Sushi/SCR/CCP_sf"/>
</dbReference>
<evidence type="ECO:0000256" key="3">
    <source>
        <dbReference type="ARBA" id="ARBA00022825"/>
    </source>
</evidence>
<dbReference type="SMART" id="SM00042">
    <property type="entry name" value="CUB"/>
    <property type="match status" value="2"/>
</dbReference>
<dbReference type="CDD" id="cd00041">
    <property type="entry name" value="CUB"/>
    <property type="match status" value="2"/>
</dbReference>
<keyword evidence="11" id="KW-1185">Reference proteome</keyword>
<dbReference type="InterPro" id="IPR000436">
    <property type="entry name" value="Sushi_SCR_CCP_dom"/>
</dbReference>
<evidence type="ECO:0000313" key="11">
    <source>
        <dbReference type="Proteomes" id="UP001642483"/>
    </source>
</evidence>
<proteinExistence type="predicted"/>
<dbReference type="Pfam" id="PF00431">
    <property type="entry name" value="CUB"/>
    <property type="match status" value="2"/>
</dbReference>
<reference evidence="10 11" key="1">
    <citation type="submission" date="2024-02" db="EMBL/GenBank/DDBJ databases">
        <authorList>
            <person name="Daric V."/>
            <person name="Darras S."/>
        </authorList>
    </citation>
    <scope>NUCLEOTIDE SEQUENCE [LARGE SCALE GENOMIC DNA]</scope>
</reference>
<dbReference type="InterPro" id="IPR000859">
    <property type="entry name" value="CUB_dom"/>
</dbReference>
<dbReference type="Pfam" id="PF00084">
    <property type="entry name" value="Sushi"/>
    <property type="match status" value="1"/>
</dbReference>
<protein>
    <submittedName>
        <fullName evidence="10">Uncharacterized protein</fullName>
    </submittedName>
</protein>
<evidence type="ECO:0000256" key="1">
    <source>
        <dbReference type="ARBA" id="ARBA00022670"/>
    </source>
</evidence>
<dbReference type="EMBL" id="CAWYQH010000002">
    <property type="protein sequence ID" value="CAK8673722.1"/>
    <property type="molecule type" value="Genomic_DNA"/>
</dbReference>
<dbReference type="Gene3D" id="2.10.25.10">
    <property type="entry name" value="Laminin"/>
    <property type="match status" value="1"/>
</dbReference>
<gene>
    <name evidence="10" type="ORF">CVLEPA_LOCUS3486</name>
</gene>
<dbReference type="InterPro" id="IPR035914">
    <property type="entry name" value="Sperma_CUB_dom_sf"/>
</dbReference>
<dbReference type="Gene3D" id="2.10.70.10">
    <property type="entry name" value="Complement Module, domain 1"/>
    <property type="match status" value="1"/>
</dbReference>
<dbReference type="SUPFAM" id="SSF57535">
    <property type="entry name" value="Complement control module/SCR domain"/>
    <property type="match status" value="1"/>
</dbReference>
<feature type="domain" description="CUB" evidence="8">
    <location>
        <begin position="18"/>
        <end position="151"/>
    </location>
</feature>
<feature type="disulfide bond" evidence="6">
    <location>
        <begin position="361"/>
        <end position="388"/>
    </location>
</feature>
<dbReference type="Proteomes" id="UP001642483">
    <property type="component" value="Unassembled WGS sequence"/>
</dbReference>
<keyword evidence="4 6" id="KW-1015">Disulfide bond</keyword>
<evidence type="ECO:0000256" key="5">
    <source>
        <dbReference type="PROSITE-ProRule" id="PRU00059"/>
    </source>
</evidence>
<keyword evidence="6" id="KW-0768">Sushi</keyword>
<dbReference type="PROSITE" id="PS50923">
    <property type="entry name" value="SUSHI"/>
    <property type="match status" value="1"/>
</dbReference>
<evidence type="ECO:0000256" key="7">
    <source>
        <dbReference type="SAM" id="SignalP"/>
    </source>
</evidence>
<evidence type="ECO:0000256" key="6">
    <source>
        <dbReference type="PROSITE-ProRule" id="PRU00302"/>
    </source>
</evidence>
<organism evidence="10 11">
    <name type="scientific">Clavelina lepadiformis</name>
    <name type="common">Light-bulb sea squirt</name>
    <name type="synonym">Ascidia lepadiformis</name>
    <dbReference type="NCBI Taxonomy" id="159417"/>
    <lineage>
        <taxon>Eukaryota</taxon>
        <taxon>Metazoa</taxon>
        <taxon>Chordata</taxon>
        <taxon>Tunicata</taxon>
        <taxon>Ascidiacea</taxon>
        <taxon>Aplousobranchia</taxon>
        <taxon>Clavelinidae</taxon>
        <taxon>Clavelina</taxon>
    </lineage>
</organism>
<feature type="chain" id="PRO_5045592103" evidence="7">
    <location>
        <begin position="21"/>
        <end position="391"/>
    </location>
</feature>
<sequence length="391" mass="43964">MWKHFARFCLLLAVSCIAKGELYEKTGVFGYFSSRDFPAPYPNNLNDNWVISVNPGYKVVLYFTSFDLEDSFVLVPCSQDFVEILDGPYGNNTMTRLCGNYDLYPDDAPKLYTQKFKSSTNLMTVRMVSDYSNDLPDTPSPVGFRAHYYAEDRNECVELREEAAASDEPESVGMCEHFCNNYPGGYYCSCRQGYVLHDDGYSCIGDCSNMILSSRTGVIESPGYPGKYSRKTDCNWKIQTEAGKNMELTFDPSFHVEEYQPGMCPYDYLQINDSSGSRGLFCGSTPPDDGAPIVSTTNWFKLHFHTDYLTELTGFRINYKINEIVCPLPDPPVHGRLAHVTEPSQTSPDFIPFGGIIRFECNSGFRLLGSPKVACLKDGSLSDHIPICEVF</sequence>
<dbReference type="SUPFAM" id="SSF57196">
    <property type="entry name" value="EGF/Laminin"/>
    <property type="match status" value="1"/>
</dbReference>
<dbReference type="PANTHER" id="PTHR24255:SF38">
    <property type="entry name" value="MANNAN-BINDING LECTIN SERINE PROTEASE 1-LIKE"/>
    <property type="match status" value="1"/>
</dbReference>
<dbReference type="Pfam" id="PF14670">
    <property type="entry name" value="FXa_inhibition"/>
    <property type="match status" value="1"/>
</dbReference>
<name>A0ABP0F1Y4_CLALP</name>
<keyword evidence="7" id="KW-0732">Signal</keyword>
<feature type="domain" description="Sushi" evidence="9">
    <location>
        <begin position="324"/>
        <end position="390"/>
    </location>
</feature>
<dbReference type="SMART" id="SM00032">
    <property type="entry name" value="CCP"/>
    <property type="match status" value="1"/>
</dbReference>
<comment type="caution">
    <text evidence="6">Lacks conserved residue(s) required for the propagation of feature annotation.</text>
</comment>
<dbReference type="CDD" id="cd00033">
    <property type="entry name" value="CCP"/>
    <property type="match status" value="1"/>
</dbReference>
<feature type="domain" description="CUB" evidence="8">
    <location>
        <begin position="207"/>
        <end position="322"/>
    </location>
</feature>
<comment type="caution">
    <text evidence="10">The sequence shown here is derived from an EMBL/GenBank/DDBJ whole genome shotgun (WGS) entry which is preliminary data.</text>
</comment>
<feature type="disulfide bond" evidence="5">
    <location>
        <begin position="207"/>
        <end position="234"/>
    </location>
</feature>
<dbReference type="Gene3D" id="2.60.120.290">
    <property type="entry name" value="Spermadhesin, CUB domain"/>
    <property type="match status" value="2"/>
</dbReference>
<keyword evidence="3" id="KW-0720">Serine protease</keyword>
<keyword evidence="1" id="KW-0645">Protease</keyword>
<accession>A0ABP0F1Y4</accession>
<evidence type="ECO:0000313" key="10">
    <source>
        <dbReference type="EMBL" id="CAK8673722.1"/>
    </source>
</evidence>
<dbReference type="SUPFAM" id="SSF49854">
    <property type="entry name" value="Spermadhesin, CUB domain"/>
    <property type="match status" value="2"/>
</dbReference>
<dbReference type="PANTHER" id="PTHR24255">
    <property type="entry name" value="COMPLEMENT COMPONENT 1, S SUBCOMPONENT-RELATED"/>
    <property type="match status" value="1"/>
</dbReference>
<evidence type="ECO:0000256" key="4">
    <source>
        <dbReference type="ARBA" id="ARBA00023157"/>
    </source>
</evidence>